<dbReference type="PANTHER" id="PTHR11575">
    <property type="entry name" value="5'-NUCLEOTIDASE-RELATED"/>
    <property type="match status" value="1"/>
</dbReference>
<dbReference type="PATRIC" id="fig|1339315.3.peg.3095"/>
<dbReference type="InterPro" id="IPR029052">
    <property type="entry name" value="Metallo-depent_PP-like"/>
</dbReference>
<evidence type="ECO:0000256" key="2">
    <source>
        <dbReference type="RuleBase" id="RU362119"/>
    </source>
</evidence>
<dbReference type="SUPFAM" id="SSF56300">
    <property type="entry name" value="Metallo-dependent phosphatases"/>
    <property type="match status" value="1"/>
</dbReference>
<comment type="caution">
    <text evidence="5">The sequence shown here is derived from an EMBL/GenBank/DDBJ whole genome shotgun (WGS) entry which is preliminary data.</text>
</comment>
<gene>
    <name evidence="5" type="ORF">M124_2388</name>
</gene>
<proteinExistence type="inferred from homology"/>
<keyword evidence="2" id="KW-0378">Hydrolase</keyword>
<organism evidence="5 6">
    <name type="scientific">Bacteroides fragilis str. 3988T(B)14</name>
    <dbReference type="NCBI Taxonomy" id="1339315"/>
    <lineage>
        <taxon>Bacteria</taxon>
        <taxon>Pseudomonadati</taxon>
        <taxon>Bacteroidota</taxon>
        <taxon>Bacteroidia</taxon>
        <taxon>Bacteroidales</taxon>
        <taxon>Bacteroidaceae</taxon>
        <taxon>Bacteroides</taxon>
    </lineage>
</organism>
<evidence type="ECO:0000259" key="4">
    <source>
        <dbReference type="Pfam" id="PF02872"/>
    </source>
</evidence>
<keyword evidence="1 2" id="KW-0732">Signal</keyword>
<feature type="chain" id="PRO_5005100805" evidence="2">
    <location>
        <begin position="25"/>
        <end position="545"/>
    </location>
</feature>
<evidence type="ECO:0000256" key="1">
    <source>
        <dbReference type="ARBA" id="ARBA00022729"/>
    </source>
</evidence>
<dbReference type="AlphaFoldDB" id="A0A015TT73"/>
<dbReference type="Gene3D" id="3.90.780.10">
    <property type="entry name" value="5'-Nucleotidase, C-terminal domain"/>
    <property type="match status" value="1"/>
</dbReference>
<dbReference type="EMBL" id="JGCY01000338">
    <property type="protein sequence ID" value="EXY73851.1"/>
    <property type="molecule type" value="Genomic_DNA"/>
</dbReference>
<dbReference type="GO" id="GO:0030288">
    <property type="term" value="C:outer membrane-bounded periplasmic space"/>
    <property type="evidence" value="ECO:0007669"/>
    <property type="project" value="TreeGrafter"/>
</dbReference>
<dbReference type="InterPro" id="IPR004843">
    <property type="entry name" value="Calcineurin-like_PHP"/>
</dbReference>
<dbReference type="SUPFAM" id="SSF55816">
    <property type="entry name" value="5'-nucleotidase (syn. UDP-sugar hydrolase), C-terminal domain"/>
    <property type="match status" value="1"/>
</dbReference>
<dbReference type="Proteomes" id="UP000020529">
    <property type="component" value="Unassembled WGS sequence"/>
</dbReference>
<dbReference type="InterPro" id="IPR008334">
    <property type="entry name" value="5'-Nucleotdase_C"/>
</dbReference>
<dbReference type="GO" id="GO:0000166">
    <property type="term" value="F:nucleotide binding"/>
    <property type="evidence" value="ECO:0007669"/>
    <property type="project" value="UniProtKB-KW"/>
</dbReference>
<feature type="signal peptide" evidence="2">
    <location>
        <begin position="1"/>
        <end position="24"/>
    </location>
</feature>
<evidence type="ECO:0000259" key="3">
    <source>
        <dbReference type="Pfam" id="PF00149"/>
    </source>
</evidence>
<sequence>MEKLHIRKIASLGLMLCFFTGVGAQTPVKVEKRKEHKSNTVIPVVKGNVTDTLSLVSFNDFHGAFACDKGVPGAGQLVQTVLTQKEKNKNTIVLSVGDNFSGSYFSRITRGNPLPEMFQEMDVKMSAVGNHEFDWGLPYLTDTAKVYMNFVAANIITDRGDTLEWAKPYRIVTLNLKNGGTVRVAFVGLTTTDTAHKTSPENIKGLAFVHPVYAARVETACRLKKEGKVDMVVLLMHIGTNMKNRDIIEEENAKLLPFLKGVDAIISGHSHEVVLSKVNDVPIIQAGVNGTHIGKLDFRVVKEEGGNRISYIGGDTIRTEGPSNAHIDSLVDKVLAVYGLSEKLILAKDALIHDRTINKWEYTPVGAYVTAAYVRSFLENEKVPAELKVLPVIGVNYFGGLRASIPAGEVTRLRAGNVLPFGGNVVAYEFTGERLKQLLDDGRRNKNGFLQTSYLKLHLNSKGNVETITDCRTNKIIRDDDKCIVVLDAFITSGGDGYDSKLFSGYEIGDFNSQNLETTVAFIDYLKSLKGFVSSEAAPIPIVQK</sequence>
<dbReference type="InterPro" id="IPR006179">
    <property type="entry name" value="5_nucleotidase/apyrase"/>
</dbReference>
<name>A0A015TT73_BACFG</name>
<comment type="similarity">
    <text evidence="2">Belongs to the 5'-nucleotidase family.</text>
</comment>
<protein>
    <submittedName>
        <fullName evidence="5">Calcineurin-like phosphoesterase family protein</fullName>
    </submittedName>
</protein>
<dbReference type="CDD" id="cd00845">
    <property type="entry name" value="MPP_UshA_N_like"/>
    <property type="match status" value="1"/>
</dbReference>
<dbReference type="Gene3D" id="3.60.21.10">
    <property type="match status" value="1"/>
</dbReference>
<dbReference type="Pfam" id="PF02872">
    <property type="entry name" value="5_nucleotid_C"/>
    <property type="match status" value="1"/>
</dbReference>
<dbReference type="GO" id="GO:0009166">
    <property type="term" value="P:nucleotide catabolic process"/>
    <property type="evidence" value="ECO:0007669"/>
    <property type="project" value="InterPro"/>
</dbReference>
<dbReference type="PANTHER" id="PTHR11575:SF24">
    <property type="entry name" value="5'-NUCLEOTIDASE"/>
    <property type="match status" value="1"/>
</dbReference>
<feature type="domain" description="Calcineurin-like phosphoesterase" evidence="3">
    <location>
        <begin position="58"/>
        <end position="272"/>
    </location>
</feature>
<evidence type="ECO:0000313" key="6">
    <source>
        <dbReference type="Proteomes" id="UP000020529"/>
    </source>
</evidence>
<dbReference type="Pfam" id="PF00149">
    <property type="entry name" value="Metallophos"/>
    <property type="match status" value="1"/>
</dbReference>
<dbReference type="InterPro" id="IPR036907">
    <property type="entry name" value="5'-Nucleotdase_C_sf"/>
</dbReference>
<feature type="domain" description="5'-Nucleotidase C-terminal" evidence="4">
    <location>
        <begin position="358"/>
        <end position="499"/>
    </location>
</feature>
<keyword evidence="2" id="KW-0547">Nucleotide-binding</keyword>
<dbReference type="GO" id="GO:0016787">
    <property type="term" value="F:hydrolase activity"/>
    <property type="evidence" value="ECO:0007669"/>
    <property type="project" value="UniProtKB-KW"/>
</dbReference>
<dbReference type="PRINTS" id="PR01607">
    <property type="entry name" value="APYRASEFAMLY"/>
</dbReference>
<dbReference type="RefSeq" id="WP_022348464.1">
    <property type="nucleotide sequence ID" value="NZ_JGCY01000338.1"/>
</dbReference>
<reference evidence="5 6" key="1">
    <citation type="submission" date="2014-02" db="EMBL/GenBank/DDBJ databases">
        <authorList>
            <person name="Sears C."/>
            <person name="Carroll K."/>
            <person name="Sack B.R."/>
            <person name="Qadri F."/>
            <person name="Myers L.L."/>
            <person name="Chung G.-T."/>
            <person name="Escheverria P."/>
            <person name="Fraser C.M."/>
            <person name="Sadzewicz L."/>
            <person name="Shefchek K.A."/>
            <person name="Tallon L."/>
            <person name="Das S.P."/>
            <person name="Daugherty S."/>
            <person name="Mongodin E.F."/>
        </authorList>
    </citation>
    <scope>NUCLEOTIDE SEQUENCE [LARGE SCALE GENOMIC DNA]</scope>
    <source>
        <strain evidence="6">3988T(B)14</strain>
    </source>
</reference>
<accession>A0A015TT73</accession>
<evidence type="ECO:0000313" key="5">
    <source>
        <dbReference type="EMBL" id="EXY73851.1"/>
    </source>
</evidence>